<name>A0A5C8M112_9GAMM</name>
<accession>A0A5C8M112</accession>
<organism evidence="2 3">
    <name type="scientific">Rheinheimera tangshanensis</name>
    <dbReference type="NCBI Taxonomy" id="400153"/>
    <lineage>
        <taxon>Bacteria</taxon>
        <taxon>Pseudomonadati</taxon>
        <taxon>Pseudomonadota</taxon>
        <taxon>Gammaproteobacteria</taxon>
        <taxon>Chromatiales</taxon>
        <taxon>Chromatiaceae</taxon>
        <taxon>Rheinheimera</taxon>
    </lineage>
</organism>
<reference evidence="2 3" key="1">
    <citation type="submission" date="2019-08" db="EMBL/GenBank/DDBJ databases">
        <title>Draft genome analysis of Rheinheimera tangshanensis isolated from the roots of fresh rice plants (Oryza sativa).</title>
        <authorList>
            <person name="Yu Q."/>
            <person name="Qi Y."/>
            <person name="Zhang H."/>
            <person name="Pu J."/>
        </authorList>
    </citation>
    <scope>NUCLEOTIDE SEQUENCE [LARGE SCALE GENOMIC DNA]</scope>
    <source>
        <strain evidence="2 3">JA3-B52</strain>
    </source>
</reference>
<keyword evidence="3" id="KW-1185">Reference proteome</keyword>
<evidence type="ECO:0000313" key="3">
    <source>
        <dbReference type="Proteomes" id="UP000321814"/>
    </source>
</evidence>
<feature type="coiled-coil region" evidence="1">
    <location>
        <begin position="6"/>
        <end position="47"/>
    </location>
</feature>
<dbReference type="EMBL" id="VRLR01000002">
    <property type="protein sequence ID" value="TXK82115.1"/>
    <property type="molecule type" value="Genomic_DNA"/>
</dbReference>
<evidence type="ECO:0008006" key="4">
    <source>
        <dbReference type="Google" id="ProtNLM"/>
    </source>
</evidence>
<evidence type="ECO:0000256" key="1">
    <source>
        <dbReference type="SAM" id="Coils"/>
    </source>
</evidence>
<dbReference type="OrthoDB" id="5771265at2"/>
<protein>
    <recommendedName>
        <fullName evidence="4">Flagellar FliJ protein</fullName>
    </recommendedName>
</protein>
<comment type="caution">
    <text evidence="2">The sequence shown here is derived from an EMBL/GenBank/DDBJ whole genome shotgun (WGS) entry which is preliminary data.</text>
</comment>
<evidence type="ECO:0000313" key="2">
    <source>
        <dbReference type="EMBL" id="TXK82115.1"/>
    </source>
</evidence>
<dbReference type="Proteomes" id="UP000321814">
    <property type="component" value="Unassembled WGS sequence"/>
</dbReference>
<proteinExistence type="predicted"/>
<keyword evidence="1" id="KW-0175">Coiled coil</keyword>
<gene>
    <name evidence="2" type="ORF">FU839_04295</name>
</gene>
<dbReference type="AlphaFoldDB" id="A0A5C8M112"/>
<sequence length="140" mass="16365">MLKKYLEQQQANLKQMGQRQQQLNQQAANEERRLQLLTEHISGMERSYQMKSALGLQNLASMKTVLHDMQQQQQHKTQAAYAELQQQQQVCQKQVAYSKGIEAVIHNREFTAQQKQQKAEQQQADEIAMQLFQLKLRKPA</sequence>
<dbReference type="RefSeq" id="WP_147903358.1">
    <property type="nucleotide sequence ID" value="NZ_BAAAGC010000017.1"/>
</dbReference>